<dbReference type="Pfam" id="PF01261">
    <property type="entry name" value="AP_endonuc_2"/>
    <property type="match status" value="1"/>
</dbReference>
<name>A0A1E2V9J3_9GAMM</name>
<dbReference type="InterPro" id="IPR036237">
    <property type="entry name" value="Xyl_isomerase-like_sf"/>
</dbReference>
<keyword evidence="2" id="KW-0413">Isomerase</keyword>
<sequence length="286" mass="32523">MSQLDIFKTLWGWDGNRAACLAELTAMDACGVEARFDVDDRQRRQDFAQWLNHEQLDYIAVVFTGGDVIPKQSETPADHLRQLSRALEAAQDLSPRFINVLAGNDRWPLATQIEFFSQAHALGEAAGILLSFETHRASSLYSPWVTLEIAQALPQLRFTTDISHWVLVCERLLNAAEDDLSPFIDQVHHIQARVGYDQGPQVPHPGAPEYAKSLAFHQQFWAQVWRSQLARGYQQLTLTPEFGRDGYLHHLPFTEMPVANLDSLNRWMAQTERQHFNQFIASSTTP</sequence>
<dbReference type="OrthoDB" id="2555274at2"/>
<dbReference type="EMBL" id="MDTQ01000001">
    <property type="protein sequence ID" value="ODC03532.1"/>
    <property type="molecule type" value="Genomic_DNA"/>
</dbReference>
<dbReference type="Gene3D" id="3.20.20.150">
    <property type="entry name" value="Divalent-metal-dependent TIM barrel enzymes"/>
    <property type="match status" value="1"/>
</dbReference>
<dbReference type="STRING" id="197479.BFW38_08190"/>
<evidence type="ECO:0000313" key="2">
    <source>
        <dbReference type="EMBL" id="ODC03532.1"/>
    </source>
</evidence>
<reference evidence="2 3" key="1">
    <citation type="submission" date="2016-08" db="EMBL/GenBank/DDBJ databases">
        <authorList>
            <person name="Seilhamer J.J."/>
        </authorList>
    </citation>
    <scope>NUCLEOTIDE SEQUENCE [LARGE SCALE GENOMIC DNA]</scope>
    <source>
        <strain evidence="2 3">PH27A</strain>
    </source>
</reference>
<dbReference type="RefSeq" id="WP_068997948.1">
    <property type="nucleotide sequence ID" value="NZ_MDTQ01000001.1"/>
</dbReference>
<accession>A0A1E2V9J3</accession>
<evidence type="ECO:0000313" key="3">
    <source>
        <dbReference type="Proteomes" id="UP000094291"/>
    </source>
</evidence>
<dbReference type="SUPFAM" id="SSF51658">
    <property type="entry name" value="Xylose isomerase-like"/>
    <property type="match status" value="1"/>
</dbReference>
<dbReference type="AlphaFoldDB" id="A0A1E2V9J3"/>
<dbReference type="InterPro" id="IPR013022">
    <property type="entry name" value="Xyl_isomerase-like_TIM-brl"/>
</dbReference>
<gene>
    <name evidence="2" type="ORF">BFW38_08190</name>
</gene>
<keyword evidence="3" id="KW-1185">Reference proteome</keyword>
<evidence type="ECO:0000259" key="1">
    <source>
        <dbReference type="Pfam" id="PF01261"/>
    </source>
</evidence>
<comment type="caution">
    <text evidence="2">The sequence shown here is derived from an EMBL/GenBank/DDBJ whole genome shotgun (WGS) entry which is preliminary data.</text>
</comment>
<dbReference type="Proteomes" id="UP000094291">
    <property type="component" value="Unassembled WGS sequence"/>
</dbReference>
<organism evidence="2 3">
    <name type="scientific">Terasakiispira papahanaumokuakeensis</name>
    <dbReference type="NCBI Taxonomy" id="197479"/>
    <lineage>
        <taxon>Bacteria</taxon>
        <taxon>Pseudomonadati</taxon>
        <taxon>Pseudomonadota</taxon>
        <taxon>Gammaproteobacteria</taxon>
        <taxon>Oceanospirillales</taxon>
        <taxon>Terasakiispira</taxon>
    </lineage>
</organism>
<proteinExistence type="predicted"/>
<dbReference type="GO" id="GO:0016853">
    <property type="term" value="F:isomerase activity"/>
    <property type="evidence" value="ECO:0007669"/>
    <property type="project" value="UniProtKB-KW"/>
</dbReference>
<feature type="domain" description="Xylose isomerase-like TIM barrel" evidence="1">
    <location>
        <begin position="27"/>
        <end position="190"/>
    </location>
</feature>
<protein>
    <submittedName>
        <fullName evidence="2">Xylose isomerase</fullName>
    </submittedName>
</protein>